<dbReference type="EMBL" id="LLXL01001561">
    <property type="protein sequence ID" value="PKK63838.1"/>
    <property type="molecule type" value="Genomic_DNA"/>
</dbReference>
<dbReference type="VEuPathDB" id="FungiDB:RhiirA1_541130"/>
<keyword evidence="1" id="KW-0472">Membrane</keyword>
<accession>A0A2N1MQH1</accession>
<evidence type="ECO:0000313" key="2">
    <source>
        <dbReference type="EMBL" id="PKK63838.1"/>
    </source>
</evidence>
<dbReference type="AlphaFoldDB" id="A0A2N1MQH1"/>
<keyword evidence="1" id="KW-1133">Transmembrane helix</keyword>
<dbReference type="VEuPathDB" id="FungiDB:FUN_010959"/>
<evidence type="ECO:0000256" key="1">
    <source>
        <dbReference type="SAM" id="Phobius"/>
    </source>
</evidence>
<reference evidence="2 3" key="1">
    <citation type="submission" date="2016-04" db="EMBL/GenBank/DDBJ databases">
        <title>Genome analyses suggest a sexual origin of heterokaryosis in a supposedly ancient asexual fungus.</title>
        <authorList>
            <person name="Ropars J."/>
            <person name="Sedzielewska K."/>
            <person name="Noel J."/>
            <person name="Charron P."/>
            <person name="Farinelli L."/>
            <person name="Marton T."/>
            <person name="Kruger M."/>
            <person name="Pelin A."/>
            <person name="Brachmann A."/>
            <person name="Corradi N."/>
        </authorList>
    </citation>
    <scope>NUCLEOTIDE SEQUENCE [LARGE SCALE GENOMIC DNA]</scope>
    <source>
        <strain evidence="2 3">C2</strain>
    </source>
</reference>
<sequence>MSNSSPSWHSRFHNWIISHNILDVQSLKCLNEYLFLLIELQELQEYQRKKYDYNLTQQKVDKMTNSDQLKEVNIINHQQSNDKVIKFKDIQFIELLKFILIETKDQIEFGEKLKIERYIKGKTNDEYSDALYGGEGGLYDASIGTSKNPIDDAFIGTSNNPKRYSRDSISSISTLSIDFFSSLQFYPKRIFDYLDYEDNLYKLIIKKQLEIIYEVGDITKNIESLERLLLIHGPFPKQDASLFLIIIYSTFQLLEKLEDTAINIDKELIKLKVDLIYNLKFSFMKRIENFTLDLVDRNYFEDLLFDKSDKMIKFYSFLRPIIIIFQLYFFSSLLYSVAAPHRFEFPSSRLPPT</sequence>
<comment type="caution">
    <text evidence="2">The sequence shown here is derived from an EMBL/GenBank/DDBJ whole genome shotgun (WGS) entry which is preliminary data.</text>
</comment>
<gene>
    <name evidence="2" type="ORF">RhiirC2_124458</name>
</gene>
<keyword evidence="1" id="KW-0812">Transmembrane</keyword>
<dbReference type="Proteomes" id="UP000233469">
    <property type="component" value="Unassembled WGS sequence"/>
</dbReference>
<name>A0A2N1MQH1_9GLOM</name>
<protein>
    <submittedName>
        <fullName evidence="2">Uncharacterized protein</fullName>
    </submittedName>
</protein>
<feature type="transmembrane region" description="Helical" evidence="1">
    <location>
        <begin position="317"/>
        <end position="338"/>
    </location>
</feature>
<evidence type="ECO:0000313" key="3">
    <source>
        <dbReference type="Proteomes" id="UP000233469"/>
    </source>
</evidence>
<reference evidence="2 3" key="2">
    <citation type="submission" date="2017-10" db="EMBL/GenBank/DDBJ databases">
        <title>Extensive intraspecific genome diversity in a model arbuscular mycorrhizal fungus.</title>
        <authorList>
            <person name="Chen E.C.H."/>
            <person name="Morin E."/>
            <person name="Baudet D."/>
            <person name="Noel J."/>
            <person name="Ndikumana S."/>
            <person name="Charron P."/>
            <person name="St-Onge C."/>
            <person name="Giorgi J."/>
            <person name="Grigoriev I.V."/>
            <person name="Roux C."/>
            <person name="Martin F.M."/>
            <person name="Corradi N."/>
        </authorList>
    </citation>
    <scope>NUCLEOTIDE SEQUENCE [LARGE SCALE GENOMIC DNA]</scope>
    <source>
        <strain evidence="2 3">C2</strain>
    </source>
</reference>
<organism evidence="2 3">
    <name type="scientific">Rhizophagus irregularis</name>
    <dbReference type="NCBI Taxonomy" id="588596"/>
    <lineage>
        <taxon>Eukaryota</taxon>
        <taxon>Fungi</taxon>
        <taxon>Fungi incertae sedis</taxon>
        <taxon>Mucoromycota</taxon>
        <taxon>Glomeromycotina</taxon>
        <taxon>Glomeromycetes</taxon>
        <taxon>Glomerales</taxon>
        <taxon>Glomeraceae</taxon>
        <taxon>Rhizophagus</taxon>
    </lineage>
</organism>
<dbReference type="VEuPathDB" id="FungiDB:RhiirFUN_004044"/>
<proteinExistence type="predicted"/>